<proteinExistence type="predicted"/>
<dbReference type="InterPro" id="IPR023631">
    <property type="entry name" value="Amidase_dom"/>
</dbReference>
<reference evidence="3" key="1">
    <citation type="submission" date="2016-10" db="EMBL/GenBank/DDBJ databases">
        <authorList>
            <person name="Varghese N."/>
            <person name="Submissions S."/>
        </authorList>
    </citation>
    <scope>NUCLEOTIDE SEQUENCE [LARGE SCALE GENOMIC DNA]</scope>
    <source>
        <strain evidence="3">CGMCC 1.11012</strain>
    </source>
</reference>
<dbReference type="SUPFAM" id="SSF75304">
    <property type="entry name" value="Amidase signature (AS) enzymes"/>
    <property type="match status" value="1"/>
</dbReference>
<name>A0A1G9ECE9_9BACL</name>
<dbReference type="Pfam" id="PF01425">
    <property type="entry name" value="Amidase"/>
    <property type="match status" value="1"/>
</dbReference>
<feature type="domain" description="Amidase" evidence="1">
    <location>
        <begin position="19"/>
        <end position="413"/>
    </location>
</feature>
<evidence type="ECO:0000313" key="3">
    <source>
        <dbReference type="Proteomes" id="UP000199050"/>
    </source>
</evidence>
<dbReference type="Gene3D" id="3.90.1300.10">
    <property type="entry name" value="Amidase signature (AS) domain"/>
    <property type="match status" value="1"/>
</dbReference>
<dbReference type="PANTHER" id="PTHR46310:SF7">
    <property type="entry name" value="AMIDASE 1"/>
    <property type="match status" value="1"/>
</dbReference>
<dbReference type="OrthoDB" id="9811471at2"/>
<protein>
    <submittedName>
        <fullName evidence="2">Amidase</fullName>
    </submittedName>
</protein>
<dbReference type="AlphaFoldDB" id="A0A1G9ECE9"/>
<organism evidence="2 3">
    <name type="scientific">Paenibacillus typhae</name>
    <dbReference type="NCBI Taxonomy" id="1174501"/>
    <lineage>
        <taxon>Bacteria</taxon>
        <taxon>Bacillati</taxon>
        <taxon>Bacillota</taxon>
        <taxon>Bacilli</taxon>
        <taxon>Bacillales</taxon>
        <taxon>Paenibacillaceae</taxon>
        <taxon>Paenibacillus</taxon>
    </lineage>
</organism>
<gene>
    <name evidence="2" type="ORF">SAMN05216192_15225</name>
</gene>
<dbReference type="InterPro" id="IPR020556">
    <property type="entry name" value="Amidase_CS"/>
</dbReference>
<evidence type="ECO:0000313" key="2">
    <source>
        <dbReference type="EMBL" id="SDK73832.1"/>
    </source>
</evidence>
<dbReference type="PROSITE" id="PS00571">
    <property type="entry name" value="AMIDASES"/>
    <property type="match status" value="1"/>
</dbReference>
<evidence type="ECO:0000259" key="1">
    <source>
        <dbReference type="Pfam" id="PF01425"/>
    </source>
</evidence>
<accession>A0A1G9ECE9</accession>
<dbReference type="STRING" id="1174501.SAMN05216192_15225"/>
<dbReference type="InterPro" id="IPR036928">
    <property type="entry name" value="AS_sf"/>
</dbReference>
<sequence length="421" mass="43648">MILDNNYGAFIAPELEVSGSRQGELKGLRFAVKDVFAVAGHSSSAGNPAWLRSHRPSAAHAAAVVKLLEAGASLCGAAHTDELMYSLGGENAHYGTPVNPRGAGRIPGGSSSGSAVAVASGAVDFALGTDTGGSVRVPSAYCGVYGFRPTHGAAAMEGVIPLAPGFDTVGWMADSLELLEVVGRVLLDAGGMASEQADVTDAGGVSLSLSGITSGSGSGAAPAEDRMSRLYLPADCWALAEPSSAACLKRELSRLQATADETIENVVSAEGLKSWMDVFRELQASEIWTTHGEWIRQEQPEFGPDIAARFSWAASIAGQDHSRAAALRSEIAGRLRQLLGEDRCLVIPTVPGPAPLLGGDLQQLERNRSGAMMLSCIAGLAGLPQITLPVEGPEGLPLGLSVIGGHGQDLRLLSWVRSAWY</sequence>
<dbReference type="Proteomes" id="UP000199050">
    <property type="component" value="Unassembled WGS sequence"/>
</dbReference>
<keyword evidence="3" id="KW-1185">Reference proteome</keyword>
<dbReference type="EMBL" id="FNDX01000052">
    <property type="protein sequence ID" value="SDK73832.1"/>
    <property type="molecule type" value="Genomic_DNA"/>
</dbReference>
<dbReference type="PANTHER" id="PTHR46310">
    <property type="entry name" value="AMIDASE 1"/>
    <property type="match status" value="1"/>
</dbReference>